<dbReference type="Proteomes" id="UP001597508">
    <property type="component" value="Unassembled WGS sequence"/>
</dbReference>
<evidence type="ECO:0000259" key="8">
    <source>
        <dbReference type="Pfam" id="PF13567"/>
    </source>
</evidence>
<evidence type="ECO:0000256" key="5">
    <source>
        <dbReference type="ARBA" id="ARBA00023136"/>
    </source>
</evidence>
<protein>
    <submittedName>
        <fullName evidence="9">ComEC/Rec2 family competence protein</fullName>
    </submittedName>
</protein>
<evidence type="ECO:0000256" key="2">
    <source>
        <dbReference type="ARBA" id="ARBA00022475"/>
    </source>
</evidence>
<dbReference type="PANTHER" id="PTHR30619">
    <property type="entry name" value="DNA INTERNALIZATION/COMPETENCE PROTEIN COMEC/REC2"/>
    <property type="match status" value="1"/>
</dbReference>
<proteinExistence type="predicted"/>
<accession>A0ABW5LWZ8</accession>
<feature type="transmembrane region" description="Helical" evidence="6">
    <location>
        <begin position="245"/>
        <end position="267"/>
    </location>
</feature>
<dbReference type="PANTHER" id="PTHR30619:SF1">
    <property type="entry name" value="RECOMBINATION PROTEIN 2"/>
    <property type="match status" value="1"/>
</dbReference>
<keyword evidence="2" id="KW-1003">Cell membrane</keyword>
<evidence type="ECO:0000259" key="7">
    <source>
        <dbReference type="Pfam" id="PF03772"/>
    </source>
</evidence>
<feature type="transmembrane region" description="Helical" evidence="6">
    <location>
        <begin position="407"/>
        <end position="434"/>
    </location>
</feature>
<keyword evidence="10" id="KW-1185">Reference proteome</keyword>
<feature type="domain" description="DUF4131" evidence="8">
    <location>
        <begin position="35"/>
        <end position="184"/>
    </location>
</feature>
<dbReference type="EMBL" id="JBHULH010000012">
    <property type="protein sequence ID" value="MFD2568862.1"/>
    <property type="molecule type" value="Genomic_DNA"/>
</dbReference>
<dbReference type="NCBIfam" id="TIGR00360">
    <property type="entry name" value="ComEC_N-term"/>
    <property type="match status" value="1"/>
</dbReference>
<reference evidence="10" key="1">
    <citation type="journal article" date="2019" name="Int. J. Syst. Evol. Microbiol.">
        <title>The Global Catalogue of Microorganisms (GCM) 10K type strain sequencing project: providing services to taxonomists for standard genome sequencing and annotation.</title>
        <authorList>
            <consortium name="The Broad Institute Genomics Platform"/>
            <consortium name="The Broad Institute Genome Sequencing Center for Infectious Disease"/>
            <person name="Wu L."/>
            <person name="Ma J."/>
        </authorList>
    </citation>
    <scope>NUCLEOTIDE SEQUENCE [LARGE SCALE GENOMIC DNA]</scope>
    <source>
        <strain evidence="10">KCTC 52127</strain>
    </source>
</reference>
<dbReference type="Pfam" id="PF13567">
    <property type="entry name" value="DUF4131"/>
    <property type="match status" value="1"/>
</dbReference>
<comment type="subcellular location">
    <subcellularLocation>
        <location evidence="1">Cell membrane</location>
        <topology evidence="1">Multi-pass membrane protein</topology>
    </subcellularLocation>
</comment>
<dbReference type="InterPro" id="IPR025405">
    <property type="entry name" value="DUF4131"/>
</dbReference>
<dbReference type="InterPro" id="IPR052159">
    <property type="entry name" value="Competence_DNA_uptake"/>
</dbReference>
<evidence type="ECO:0000313" key="10">
    <source>
        <dbReference type="Proteomes" id="UP001597508"/>
    </source>
</evidence>
<keyword evidence="3 6" id="KW-0812">Transmembrane</keyword>
<keyword evidence="5 6" id="KW-0472">Membrane</keyword>
<evidence type="ECO:0000256" key="1">
    <source>
        <dbReference type="ARBA" id="ARBA00004651"/>
    </source>
</evidence>
<name>A0ABW5LWZ8_9FLAO</name>
<dbReference type="RefSeq" id="WP_379667568.1">
    <property type="nucleotide sequence ID" value="NZ_JBHULH010000012.1"/>
</dbReference>
<feature type="transmembrane region" description="Helical" evidence="6">
    <location>
        <begin position="279"/>
        <end position="303"/>
    </location>
</feature>
<gene>
    <name evidence="9" type="ORF">ACFSRZ_15915</name>
</gene>
<dbReference type="Pfam" id="PF03772">
    <property type="entry name" value="Competence"/>
    <property type="match status" value="1"/>
</dbReference>
<dbReference type="InterPro" id="IPR004477">
    <property type="entry name" value="ComEC_N"/>
</dbReference>
<feature type="transmembrane region" description="Helical" evidence="6">
    <location>
        <begin position="7"/>
        <end position="24"/>
    </location>
</feature>
<evidence type="ECO:0000256" key="3">
    <source>
        <dbReference type="ARBA" id="ARBA00022692"/>
    </source>
</evidence>
<organism evidence="9 10">
    <name type="scientific">Pseudotenacibaculum haliotis</name>
    <dbReference type="NCBI Taxonomy" id="1862138"/>
    <lineage>
        <taxon>Bacteria</taxon>
        <taxon>Pseudomonadati</taxon>
        <taxon>Bacteroidota</taxon>
        <taxon>Flavobacteriia</taxon>
        <taxon>Flavobacteriales</taxon>
        <taxon>Flavobacteriaceae</taxon>
        <taxon>Pseudotenacibaculum</taxon>
    </lineage>
</organism>
<feature type="transmembrane region" description="Helical" evidence="6">
    <location>
        <begin position="379"/>
        <end position="401"/>
    </location>
</feature>
<feature type="transmembrane region" description="Helical" evidence="6">
    <location>
        <begin position="441"/>
        <end position="460"/>
    </location>
</feature>
<evidence type="ECO:0000313" key="9">
    <source>
        <dbReference type="EMBL" id="MFD2568862.1"/>
    </source>
</evidence>
<comment type="caution">
    <text evidence="9">The sequence shown here is derived from an EMBL/GenBank/DDBJ whole genome shotgun (WGS) entry which is preliminary data.</text>
</comment>
<sequence>MRKLLGYLPFHFLICLVIGIFIQYSTDLWTYDKKWLWYALLAIVILLAIVKRTILFQVFTWVSFVLLGVYVTHQNNDRNHALFYQNYHSKNTTYVLHIREVLKPNQYSNRYKAEVVLVGDHSTLGKVLLSIQKDTTQELSVDDQIITSKDFIEVRSPLNPYQFDYKSYLAKEGIYHQVFLTEEEFLRVESKPTFLGRIAKIRNSIQTSLKEEGFSKDEYGVINALLLGQRQELSRELSNDYSRAGAIHILAVSGLHVGIILLLLSMFFKPVESLKYGKIIKLILILLCLWFFAILAGMSASVVRAVTMFSAVAIGLSLQRKNSVEFSLVFSMFVLLLMQPMFLFDVGFQLSYLAVFGIVTIQPKLYELWNPKFWLLNKAWQLTTVSVAAQLAVLPISLYYFHQFPGLFLLSNLVIVPFLGVILIGGILIIVLSLCSILPDFLVMVYGSFISYMNSFVRFISQQETFLFSDISFSLGMLLSSYLMIVMGFRFFERRRVQRLIGVLGAVLIFQGVILYEKHATSQEKELIVFQKRQSSMMILRQGNDVQLYHSLDSAKRKNNYVLKSYLIGENLSVQKENSLINYLEYNEEDILLIDSLGIYTIEGVTSPIVILQNSPRINLKRLINELKPKQIVADGSNYRSYVTRWEKTCMKTKTPFWFTGQNGAYILK</sequence>
<feature type="transmembrane region" description="Helical" evidence="6">
    <location>
        <begin position="36"/>
        <end position="69"/>
    </location>
</feature>
<keyword evidence="4 6" id="KW-1133">Transmembrane helix</keyword>
<feature type="domain" description="ComEC/Rec2-related protein" evidence="7">
    <location>
        <begin position="225"/>
        <end position="493"/>
    </location>
</feature>
<feature type="transmembrane region" description="Helical" evidence="6">
    <location>
        <begin position="466"/>
        <end position="485"/>
    </location>
</feature>
<evidence type="ECO:0000256" key="6">
    <source>
        <dbReference type="SAM" id="Phobius"/>
    </source>
</evidence>
<evidence type="ECO:0000256" key="4">
    <source>
        <dbReference type="ARBA" id="ARBA00022989"/>
    </source>
</evidence>
<feature type="transmembrane region" description="Helical" evidence="6">
    <location>
        <begin position="324"/>
        <end position="344"/>
    </location>
</feature>